<protein>
    <submittedName>
        <fullName evidence="2">Uncharacterized protein</fullName>
    </submittedName>
</protein>
<accession>A0A564YLG6</accession>
<proteinExistence type="predicted"/>
<name>A0A564YLG6_HYMDI</name>
<reference evidence="2 3" key="1">
    <citation type="submission" date="2019-07" db="EMBL/GenBank/DDBJ databases">
        <authorList>
            <person name="Jastrzebski P J."/>
            <person name="Paukszto L."/>
            <person name="Jastrzebski P J."/>
        </authorList>
    </citation>
    <scope>NUCLEOTIDE SEQUENCE [LARGE SCALE GENOMIC DNA]</scope>
    <source>
        <strain evidence="2 3">WMS-il1</strain>
    </source>
</reference>
<evidence type="ECO:0000313" key="2">
    <source>
        <dbReference type="EMBL" id="VUZ48102.1"/>
    </source>
</evidence>
<evidence type="ECO:0000313" key="3">
    <source>
        <dbReference type="Proteomes" id="UP000321570"/>
    </source>
</evidence>
<organism evidence="2 3">
    <name type="scientific">Hymenolepis diminuta</name>
    <name type="common">Rat tapeworm</name>
    <dbReference type="NCBI Taxonomy" id="6216"/>
    <lineage>
        <taxon>Eukaryota</taxon>
        <taxon>Metazoa</taxon>
        <taxon>Spiralia</taxon>
        <taxon>Lophotrochozoa</taxon>
        <taxon>Platyhelminthes</taxon>
        <taxon>Cestoda</taxon>
        <taxon>Eucestoda</taxon>
        <taxon>Cyclophyllidea</taxon>
        <taxon>Hymenolepididae</taxon>
        <taxon>Hymenolepis</taxon>
    </lineage>
</organism>
<dbReference type="Proteomes" id="UP000321570">
    <property type="component" value="Unassembled WGS sequence"/>
</dbReference>
<sequence length="104" mass="11509">PHLSCLNAPIDLFLPLTALCHLKCTSAHVFWRVFTQVTHIKLSWFPKNNNACLSVTSSCAFSSSPLLFSTHSSLSLSFPPSRFKLVVTSLNTFGLFNSWFSAST</sequence>
<keyword evidence="1" id="KW-0732">Signal</keyword>
<feature type="non-terminal residue" evidence="2">
    <location>
        <position position="1"/>
    </location>
</feature>
<evidence type="ECO:0000256" key="1">
    <source>
        <dbReference type="SAM" id="SignalP"/>
    </source>
</evidence>
<dbReference type="EMBL" id="CABIJS010000277">
    <property type="protein sequence ID" value="VUZ48102.1"/>
    <property type="molecule type" value="Genomic_DNA"/>
</dbReference>
<keyword evidence="3" id="KW-1185">Reference proteome</keyword>
<feature type="chain" id="PRO_5021966812" evidence="1">
    <location>
        <begin position="28"/>
        <end position="104"/>
    </location>
</feature>
<gene>
    <name evidence="2" type="ORF">WMSIL1_LOCUS7643</name>
</gene>
<dbReference type="AlphaFoldDB" id="A0A564YLG6"/>
<feature type="signal peptide" evidence="1">
    <location>
        <begin position="1"/>
        <end position="27"/>
    </location>
</feature>